<name>A0A1S8A8T7_ROSNE</name>
<dbReference type="Proteomes" id="UP000054516">
    <property type="component" value="Unassembled WGS sequence"/>
</dbReference>
<dbReference type="AlphaFoldDB" id="A0A1S8A8T7"/>
<dbReference type="EMBL" id="DF977480">
    <property type="protein sequence ID" value="GAW26526.1"/>
    <property type="molecule type" value="Genomic_DNA"/>
</dbReference>
<protein>
    <submittedName>
        <fullName evidence="1">Uncharacterized protein</fullName>
    </submittedName>
</protein>
<gene>
    <name evidence="1" type="ORF">SAMD00023353_3500690</name>
</gene>
<evidence type="ECO:0000313" key="2">
    <source>
        <dbReference type="Proteomes" id="UP000054516"/>
    </source>
</evidence>
<keyword evidence="2" id="KW-1185">Reference proteome</keyword>
<sequence>MRRGTNKSKISLKFAVALWAFGSSVISSNPYAFAKTLTSDGRPGCVLISIRAADVGQSWT</sequence>
<reference evidence="1" key="1">
    <citation type="submission" date="2016-03" db="EMBL/GenBank/DDBJ databases">
        <title>Draft genome sequence of Rosellinia necatrix.</title>
        <authorList>
            <person name="Kanematsu S."/>
        </authorList>
    </citation>
    <scope>NUCLEOTIDE SEQUENCE [LARGE SCALE GENOMIC DNA]</scope>
    <source>
        <strain evidence="1">W97</strain>
    </source>
</reference>
<organism evidence="1">
    <name type="scientific">Rosellinia necatrix</name>
    <name type="common">White root-rot fungus</name>
    <dbReference type="NCBI Taxonomy" id="77044"/>
    <lineage>
        <taxon>Eukaryota</taxon>
        <taxon>Fungi</taxon>
        <taxon>Dikarya</taxon>
        <taxon>Ascomycota</taxon>
        <taxon>Pezizomycotina</taxon>
        <taxon>Sordariomycetes</taxon>
        <taxon>Xylariomycetidae</taxon>
        <taxon>Xylariales</taxon>
        <taxon>Xylariaceae</taxon>
        <taxon>Rosellinia</taxon>
    </lineage>
</organism>
<evidence type="ECO:0000313" key="1">
    <source>
        <dbReference type="EMBL" id="GAW26526.1"/>
    </source>
</evidence>
<accession>A0A1S8A8T7</accession>
<proteinExistence type="predicted"/>